<evidence type="ECO:0000313" key="6">
    <source>
        <dbReference type="EMBL" id="MBA6116231.1"/>
    </source>
</evidence>
<evidence type="ECO:0000256" key="3">
    <source>
        <dbReference type="PROSITE-ProRule" id="PRU00473"/>
    </source>
</evidence>
<dbReference type="SUPFAM" id="SSF103088">
    <property type="entry name" value="OmpA-like"/>
    <property type="match status" value="1"/>
</dbReference>
<dbReference type="InterPro" id="IPR010657">
    <property type="entry name" value="ImpA_N"/>
</dbReference>
<sequence>MTALFEMRIRLGGDPGSFDEFNVLRGELAKLDHPACPDVDWAKVEALCLRLFERNGVELQTAVSFILARSYRTGLAGLTEGVALLSTLTNEWPRLWPLQASARMDLIAWLFAQLHPLVRMLEWGRSSLATLRELTVELGRLEHRLERLGQAPLASLKVFRQQISNVMQRMSGSRDVPMPLPLQPWASPAEPAPSPPIAAVVSAPPTYTFVVEPAAQKRAVLPWLLTLTVTSVFVGWLGWQEWASRRVNEPPTPEPIQLDSLNLFDPGSAELKPGSTKLLINALVGIKAQPGWLIVISGHADARGEAARNLDLSRARASAVRDWMQRMGNIPDSCFAVQGVAASQPVSSNDTFDGRAENRRVDIRLVPQGTACGELEAGGRSVRGGGAAPDGGGAS</sequence>
<name>A0A7W2QJ01_PSEPU</name>
<feature type="domain" description="OmpA-like" evidence="5">
    <location>
        <begin position="251"/>
        <end position="369"/>
    </location>
</feature>
<dbReference type="CDD" id="cd07185">
    <property type="entry name" value="OmpA_C-like"/>
    <property type="match status" value="1"/>
</dbReference>
<dbReference type="PANTHER" id="PTHR30329">
    <property type="entry name" value="STATOR ELEMENT OF FLAGELLAR MOTOR COMPLEX"/>
    <property type="match status" value="1"/>
</dbReference>
<dbReference type="RefSeq" id="WP_176512840.1">
    <property type="nucleotide sequence ID" value="NZ_CP060529.1"/>
</dbReference>
<proteinExistence type="predicted"/>
<dbReference type="InterPro" id="IPR036737">
    <property type="entry name" value="OmpA-like_sf"/>
</dbReference>
<evidence type="ECO:0000256" key="4">
    <source>
        <dbReference type="SAM" id="MobiDB-lite"/>
    </source>
</evidence>
<reference evidence="6 7" key="1">
    <citation type="submission" date="2020-07" db="EMBL/GenBank/DDBJ databases">
        <title>Diversity of carbapenemase encoding genes among Pseudomonas putida group clinical isolates in a tertiary Brazilian hospital.</title>
        <authorList>
            <person name="Alberto-Lei F."/>
            <person name="Nodari C.S."/>
            <person name="Streling A.P."/>
            <person name="Paulino J.T."/>
            <person name="Bessa-Neto F.O."/>
            <person name="Cayo R."/>
            <person name="Gales A.C."/>
        </authorList>
    </citation>
    <scope>NUCLEOTIDE SEQUENCE [LARGE SCALE GENOMIC DNA]</scope>
    <source>
        <strain evidence="6 7">12464</strain>
    </source>
</reference>
<evidence type="ECO:0000259" key="5">
    <source>
        <dbReference type="PROSITE" id="PS51123"/>
    </source>
</evidence>
<evidence type="ECO:0000256" key="1">
    <source>
        <dbReference type="ARBA" id="ARBA00004442"/>
    </source>
</evidence>
<comment type="subcellular location">
    <subcellularLocation>
        <location evidence="1">Cell outer membrane</location>
    </subcellularLocation>
</comment>
<dbReference type="Proteomes" id="UP000553948">
    <property type="component" value="Unassembled WGS sequence"/>
</dbReference>
<dbReference type="Pfam" id="PF06812">
    <property type="entry name" value="ImpA_N"/>
    <property type="match status" value="1"/>
</dbReference>
<feature type="region of interest" description="Disordered" evidence="4">
    <location>
        <begin position="375"/>
        <end position="395"/>
    </location>
</feature>
<dbReference type="AlphaFoldDB" id="A0A7W2QJ01"/>
<dbReference type="PRINTS" id="PR01021">
    <property type="entry name" value="OMPADOMAIN"/>
</dbReference>
<organism evidence="6 7">
    <name type="scientific">Pseudomonas putida</name>
    <name type="common">Arthrobacter siderocapsulatus</name>
    <dbReference type="NCBI Taxonomy" id="303"/>
    <lineage>
        <taxon>Bacteria</taxon>
        <taxon>Pseudomonadati</taxon>
        <taxon>Pseudomonadota</taxon>
        <taxon>Gammaproteobacteria</taxon>
        <taxon>Pseudomonadales</taxon>
        <taxon>Pseudomonadaceae</taxon>
        <taxon>Pseudomonas</taxon>
    </lineage>
</organism>
<dbReference type="InterPro" id="IPR050330">
    <property type="entry name" value="Bact_OuterMem_StrucFunc"/>
</dbReference>
<feature type="compositionally biased region" description="Gly residues" evidence="4">
    <location>
        <begin position="381"/>
        <end position="395"/>
    </location>
</feature>
<gene>
    <name evidence="6" type="ORF">H4C47_10845</name>
</gene>
<comment type="caution">
    <text evidence="6">The sequence shown here is derived from an EMBL/GenBank/DDBJ whole genome shotgun (WGS) entry which is preliminary data.</text>
</comment>
<evidence type="ECO:0000313" key="7">
    <source>
        <dbReference type="Proteomes" id="UP000553948"/>
    </source>
</evidence>
<protein>
    <submittedName>
        <fullName evidence="6">OmpA family protein</fullName>
    </submittedName>
</protein>
<evidence type="ECO:0000256" key="2">
    <source>
        <dbReference type="ARBA" id="ARBA00023136"/>
    </source>
</evidence>
<dbReference type="InterPro" id="IPR006665">
    <property type="entry name" value="OmpA-like"/>
</dbReference>
<accession>A0A7W2QJ01</accession>
<dbReference type="InterPro" id="IPR006664">
    <property type="entry name" value="OMP_bac"/>
</dbReference>
<dbReference type="Gene3D" id="3.30.1330.60">
    <property type="entry name" value="OmpA-like domain"/>
    <property type="match status" value="1"/>
</dbReference>
<dbReference type="GO" id="GO:0009279">
    <property type="term" value="C:cell outer membrane"/>
    <property type="evidence" value="ECO:0007669"/>
    <property type="project" value="UniProtKB-SubCell"/>
</dbReference>
<dbReference type="PROSITE" id="PS51123">
    <property type="entry name" value="OMPA_2"/>
    <property type="match status" value="1"/>
</dbReference>
<dbReference type="PANTHER" id="PTHR30329:SF20">
    <property type="entry name" value="EXPORTED PROTEIN"/>
    <property type="match status" value="1"/>
</dbReference>
<dbReference type="EMBL" id="JACGDG010000008">
    <property type="protein sequence ID" value="MBA6116231.1"/>
    <property type="molecule type" value="Genomic_DNA"/>
</dbReference>
<keyword evidence="2 3" id="KW-0472">Membrane</keyword>
<dbReference type="Pfam" id="PF00691">
    <property type="entry name" value="OmpA"/>
    <property type="match status" value="1"/>
</dbReference>